<dbReference type="Pfam" id="PF00990">
    <property type="entry name" value="GGDEF"/>
    <property type="match status" value="1"/>
</dbReference>
<dbReference type="InterPro" id="IPR050469">
    <property type="entry name" value="Diguanylate_Cyclase"/>
</dbReference>
<reference evidence="3" key="1">
    <citation type="submission" date="2021-07" db="EMBL/GenBank/DDBJ databases">
        <title>Complete genome sequence of Crassaminicella sp. 143-21, isolated from a deep-sea hydrothermal vent.</title>
        <authorList>
            <person name="Li X."/>
        </authorList>
    </citation>
    <scope>NUCLEOTIDE SEQUENCE</scope>
    <source>
        <strain evidence="3">143-21</strain>
    </source>
</reference>
<keyword evidence="3" id="KW-0808">Transferase</keyword>
<organism evidence="3 4">
    <name type="scientific">Crassaminicella indica</name>
    <dbReference type="NCBI Taxonomy" id="2855394"/>
    <lineage>
        <taxon>Bacteria</taxon>
        <taxon>Bacillati</taxon>
        <taxon>Bacillota</taxon>
        <taxon>Clostridia</taxon>
        <taxon>Eubacteriales</taxon>
        <taxon>Clostridiaceae</taxon>
        <taxon>Crassaminicella</taxon>
    </lineage>
</organism>
<dbReference type="RefSeq" id="WP_218283536.1">
    <property type="nucleotide sequence ID" value="NZ_CP078093.1"/>
</dbReference>
<name>A0ABX8RCU7_9CLOT</name>
<proteinExistence type="predicted"/>
<dbReference type="InterPro" id="IPR000160">
    <property type="entry name" value="GGDEF_dom"/>
</dbReference>
<sequence length="367" mass="42996">MLDIKNSRMKILEELYLGIQLIILLFGILTSHIFTTSDSYFHIKAFLLIYGLYLLVLLIYFIRKTYFQNVYTFHPNLYLSFIDGIFLTIFLYLSNDIFHPVFHLFYIYITLQTIRFDHKSSSLFSSFITICYTIVTIMRHPKDIISLEFIMNVFSFYLLSYILSSVMKEIYRLETQIYFMLEEIKKKNAVLKEISSKDYLTNMYNHKSFYKYLKDVIEASEKKNTPFCLTIMDIDNFKKVNDTYGHLVGDAILKEISSIIHDHIRKTDIGARYGGEEFAIIFPNASIEEAKKICERIRKAIENHTFDVNNQKIKITISGGIGSAIIKPSSSNQHNFVAFVDNLLYEAKRLGKNQLQCSKEIIYLDSY</sequence>
<protein>
    <submittedName>
        <fullName evidence="3">Diguanylate cyclase</fullName>
        <ecNumber evidence="3">2.7.7.65</ecNumber>
    </submittedName>
</protein>
<evidence type="ECO:0000259" key="2">
    <source>
        <dbReference type="PROSITE" id="PS50887"/>
    </source>
</evidence>
<dbReference type="EC" id="2.7.7.65" evidence="3"/>
<dbReference type="Proteomes" id="UP000886818">
    <property type="component" value="Chromosome"/>
</dbReference>
<evidence type="ECO:0000313" key="4">
    <source>
        <dbReference type="Proteomes" id="UP000886818"/>
    </source>
</evidence>
<dbReference type="PANTHER" id="PTHR45138">
    <property type="entry name" value="REGULATORY COMPONENTS OF SENSORY TRANSDUCTION SYSTEM"/>
    <property type="match status" value="1"/>
</dbReference>
<keyword evidence="1" id="KW-0472">Membrane</keyword>
<feature type="transmembrane region" description="Helical" evidence="1">
    <location>
        <begin position="144"/>
        <end position="163"/>
    </location>
</feature>
<accession>A0ABX8RCU7</accession>
<feature type="domain" description="GGDEF" evidence="2">
    <location>
        <begin position="225"/>
        <end position="360"/>
    </location>
</feature>
<keyword evidence="3" id="KW-0548">Nucleotidyltransferase</keyword>
<keyword evidence="1" id="KW-0812">Transmembrane</keyword>
<feature type="transmembrane region" description="Helical" evidence="1">
    <location>
        <begin position="121"/>
        <end position="138"/>
    </location>
</feature>
<dbReference type="NCBIfam" id="TIGR00254">
    <property type="entry name" value="GGDEF"/>
    <property type="match status" value="1"/>
</dbReference>
<feature type="transmembrane region" description="Helical" evidence="1">
    <location>
        <begin position="15"/>
        <end position="34"/>
    </location>
</feature>
<dbReference type="SMART" id="SM00267">
    <property type="entry name" value="GGDEF"/>
    <property type="match status" value="1"/>
</dbReference>
<dbReference type="CDD" id="cd01949">
    <property type="entry name" value="GGDEF"/>
    <property type="match status" value="1"/>
</dbReference>
<keyword evidence="1" id="KW-1133">Transmembrane helix</keyword>
<dbReference type="EMBL" id="CP078093">
    <property type="protein sequence ID" value="QXM06843.1"/>
    <property type="molecule type" value="Genomic_DNA"/>
</dbReference>
<dbReference type="GO" id="GO:0052621">
    <property type="term" value="F:diguanylate cyclase activity"/>
    <property type="evidence" value="ECO:0007669"/>
    <property type="project" value="UniProtKB-EC"/>
</dbReference>
<dbReference type="PANTHER" id="PTHR45138:SF9">
    <property type="entry name" value="DIGUANYLATE CYCLASE DGCM-RELATED"/>
    <property type="match status" value="1"/>
</dbReference>
<feature type="transmembrane region" description="Helical" evidence="1">
    <location>
        <begin position="40"/>
        <end position="61"/>
    </location>
</feature>
<keyword evidence="4" id="KW-1185">Reference proteome</keyword>
<evidence type="ECO:0000313" key="3">
    <source>
        <dbReference type="EMBL" id="QXM06843.1"/>
    </source>
</evidence>
<evidence type="ECO:0000256" key="1">
    <source>
        <dbReference type="SAM" id="Phobius"/>
    </source>
</evidence>
<dbReference type="PROSITE" id="PS50887">
    <property type="entry name" value="GGDEF"/>
    <property type="match status" value="1"/>
</dbReference>
<gene>
    <name evidence="3" type="ORF">KVH43_03725</name>
</gene>